<organism evidence="1 2">
    <name type="scientific">Microvirga tunisiensis</name>
    <dbReference type="NCBI Taxonomy" id="2108360"/>
    <lineage>
        <taxon>Bacteria</taxon>
        <taxon>Pseudomonadati</taxon>
        <taxon>Pseudomonadota</taxon>
        <taxon>Alphaproteobacteria</taxon>
        <taxon>Hyphomicrobiales</taxon>
        <taxon>Methylobacteriaceae</taxon>
        <taxon>Microvirga</taxon>
    </lineage>
</organism>
<accession>A0A5N7MK61</accession>
<evidence type="ECO:0000313" key="2">
    <source>
        <dbReference type="Proteomes" id="UP000403266"/>
    </source>
</evidence>
<protein>
    <submittedName>
        <fullName evidence="1">Uncharacterized protein</fullName>
    </submittedName>
</protein>
<dbReference type="RefSeq" id="WP_152712691.1">
    <property type="nucleotide sequence ID" value="NZ_VOSJ01000052.1"/>
</dbReference>
<keyword evidence="2" id="KW-1185">Reference proteome</keyword>
<dbReference type="EMBL" id="VOSK01000052">
    <property type="protein sequence ID" value="MPR26524.1"/>
    <property type="molecule type" value="Genomic_DNA"/>
</dbReference>
<name>A0A5N7MK61_9HYPH</name>
<gene>
    <name evidence="1" type="ORF">FS320_15185</name>
</gene>
<evidence type="ECO:0000313" key="1">
    <source>
        <dbReference type="EMBL" id="MPR26524.1"/>
    </source>
</evidence>
<comment type="caution">
    <text evidence="1">The sequence shown here is derived from an EMBL/GenBank/DDBJ whole genome shotgun (WGS) entry which is preliminary data.</text>
</comment>
<dbReference type="AlphaFoldDB" id="A0A5N7MK61"/>
<dbReference type="Proteomes" id="UP000403266">
    <property type="component" value="Unassembled WGS sequence"/>
</dbReference>
<sequence>MGVFLGWLAELSKSVINGYGQTNNRHLWRGDVAVERRARFEAMAQPCRIAARVNDLSATNAPACRTLG</sequence>
<reference evidence="1 2" key="1">
    <citation type="journal article" date="2019" name="Syst. Appl. Microbiol.">
        <title>Microvirga tunisiensis sp. nov., a root nodule symbiotic bacterium isolated from Lupinus micranthus and L. luteus grown in Northern Tunisia.</title>
        <authorList>
            <person name="Msaddak A."/>
            <person name="Rejili M."/>
            <person name="Duran D."/>
            <person name="Mars M."/>
            <person name="Palacios J.M."/>
            <person name="Ruiz-Argueso T."/>
            <person name="Rey L."/>
            <person name="Imperial J."/>
        </authorList>
    </citation>
    <scope>NUCLEOTIDE SEQUENCE [LARGE SCALE GENOMIC DNA]</scope>
    <source>
        <strain evidence="1 2">Lmie10</strain>
    </source>
</reference>
<proteinExistence type="predicted"/>